<sequence>MEGCFVEERLRKQDQLREVIDVELRVMATRVAAFCILLGSIAVICTARCSRSRPTKGCGRTMSAYRGTIKSPGFPNPYPPALTEDDQVCQWMISLPYGHGIKVYLYDYDFNFEPNDVSTVYDELQIFRDIACSEADRERTFVGNLSATSLIHLPSHWACIKFIRRTLQNLQHTGFSLSYEGWSRDSNKVDPFKKSNGGRIHLSYQLILAEVIIAATSLLTRRN</sequence>
<evidence type="ECO:0000313" key="4">
    <source>
        <dbReference type="EMBL" id="EEN49655.1"/>
    </source>
</evidence>
<evidence type="ECO:0000256" key="1">
    <source>
        <dbReference type="ARBA" id="ARBA00023157"/>
    </source>
</evidence>
<dbReference type="InParanoid" id="C3ZCR1"/>
<dbReference type="PANTHER" id="PTHR46908:SF4">
    <property type="entry name" value="TUMOR NECROSIS FACTOR-INDUCIBLE GENE 6 PROTEIN"/>
    <property type="match status" value="1"/>
</dbReference>
<organism>
    <name type="scientific">Branchiostoma floridae</name>
    <name type="common">Florida lancelet</name>
    <name type="synonym">Amphioxus</name>
    <dbReference type="NCBI Taxonomy" id="7739"/>
    <lineage>
        <taxon>Eukaryota</taxon>
        <taxon>Metazoa</taxon>
        <taxon>Chordata</taxon>
        <taxon>Cephalochordata</taxon>
        <taxon>Leptocardii</taxon>
        <taxon>Amphioxiformes</taxon>
        <taxon>Branchiostomatidae</taxon>
        <taxon>Branchiostoma</taxon>
    </lineage>
</organism>
<protein>
    <recommendedName>
        <fullName evidence="3">CUB domain-containing protein</fullName>
    </recommendedName>
</protein>
<reference evidence="4" key="1">
    <citation type="journal article" date="2008" name="Nature">
        <title>The amphioxus genome and the evolution of the chordate karyotype.</title>
        <authorList>
            <consortium name="US DOE Joint Genome Institute (JGI-PGF)"/>
            <person name="Putnam N.H."/>
            <person name="Butts T."/>
            <person name="Ferrier D.E.K."/>
            <person name="Furlong R.F."/>
            <person name="Hellsten U."/>
            <person name="Kawashima T."/>
            <person name="Robinson-Rechavi M."/>
            <person name="Shoguchi E."/>
            <person name="Terry A."/>
            <person name="Yu J.-K."/>
            <person name="Benito-Gutierrez E.L."/>
            <person name="Dubchak I."/>
            <person name="Garcia-Fernandez J."/>
            <person name="Gibson-Brown J.J."/>
            <person name="Grigoriev I.V."/>
            <person name="Horton A.C."/>
            <person name="de Jong P.J."/>
            <person name="Jurka J."/>
            <person name="Kapitonov V.V."/>
            <person name="Kohara Y."/>
            <person name="Kuroki Y."/>
            <person name="Lindquist E."/>
            <person name="Lucas S."/>
            <person name="Osoegawa K."/>
            <person name="Pennacchio L.A."/>
            <person name="Salamov A.A."/>
            <person name="Satou Y."/>
            <person name="Sauka-Spengler T."/>
            <person name="Schmutz J."/>
            <person name="Shin-I T."/>
            <person name="Toyoda A."/>
            <person name="Bronner-Fraser M."/>
            <person name="Fujiyama A."/>
            <person name="Holland L.Z."/>
            <person name="Holland P.W.H."/>
            <person name="Satoh N."/>
            <person name="Rokhsar D.S."/>
        </authorList>
    </citation>
    <scope>NUCLEOTIDE SEQUENCE [LARGE SCALE GENOMIC DNA]</scope>
    <source>
        <strain evidence="4">S238N-H82</strain>
        <tissue evidence="4">Testes</tissue>
    </source>
</reference>
<feature type="domain" description="CUB" evidence="3">
    <location>
        <begin position="58"/>
        <end position="182"/>
    </location>
</feature>
<name>C3ZCR1_BRAFL</name>
<dbReference type="SUPFAM" id="SSF49854">
    <property type="entry name" value="Spermadhesin, CUB domain"/>
    <property type="match status" value="1"/>
</dbReference>
<dbReference type="InterPro" id="IPR035914">
    <property type="entry name" value="Sperma_CUB_dom_sf"/>
</dbReference>
<dbReference type="InterPro" id="IPR052129">
    <property type="entry name" value="Spermadhesin-Link_domain"/>
</dbReference>
<keyword evidence="1" id="KW-1015">Disulfide bond</keyword>
<dbReference type="PROSITE" id="PS01180">
    <property type="entry name" value="CUB"/>
    <property type="match status" value="1"/>
</dbReference>
<dbReference type="AlphaFoldDB" id="C3ZCR1"/>
<dbReference type="Gene3D" id="2.60.120.290">
    <property type="entry name" value="Spermadhesin, CUB domain"/>
    <property type="match status" value="1"/>
</dbReference>
<evidence type="ECO:0000259" key="3">
    <source>
        <dbReference type="PROSITE" id="PS01180"/>
    </source>
</evidence>
<dbReference type="InterPro" id="IPR000859">
    <property type="entry name" value="CUB_dom"/>
</dbReference>
<gene>
    <name evidence="4" type="ORF">BRAFLDRAFT_88128</name>
</gene>
<proteinExistence type="predicted"/>
<dbReference type="CDD" id="cd00041">
    <property type="entry name" value="CUB"/>
    <property type="match status" value="1"/>
</dbReference>
<evidence type="ECO:0000256" key="2">
    <source>
        <dbReference type="PROSITE-ProRule" id="PRU00059"/>
    </source>
</evidence>
<dbReference type="PANTHER" id="PTHR46908">
    <property type="entry name" value="CUBILIN-LIKE PROTEIN"/>
    <property type="match status" value="1"/>
</dbReference>
<dbReference type="Pfam" id="PF00431">
    <property type="entry name" value="CUB"/>
    <property type="match status" value="1"/>
</dbReference>
<accession>C3ZCR1</accession>
<dbReference type="SMART" id="SM00042">
    <property type="entry name" value="CUB"/>
    <property type="match status" value="1"/>
</dbReference>
<dbReference type="EMBL" id="GG666609">
    <property type="protein sequence ID" value="EEN49655.1"/>
    <property type="molecule type" value="Genomic_DNA"/>
</dbReference>
<comment type="caution">
    <text evidence="2">Lacks conserved residue(s) required for the propagation of feature annotation.</text>
</comment>